<dbReference type="RefSeq" id="WP_120104328.1">
    <property type="nucleotide sequence ID" value="NZ_CP028884.1"/>
</dbReference>
<dbReference type="Proteomes" id="UP000275571">
    <property type="component" value="Chromosome"/>
</dbReference>
<evidence type="ECO:0000313" key="2">
    <source>
        <dbReference type="EMBL" id="AYE36406.1"/>
    </source>
</evidence>
<name>A0A386PL48_9SPIR</name>
<protein>
    <recommendedName>
        <fullName evidence="4">Outer membrane protein beta-barrel domain-containing protein</fullName>
    </recommendedName>
</protein>
<proteinExistence type="predicted"/>
<feature type="signal peptide" evidence="1">
    <location>
        <begin position="1"/>
        <end position="20"/>
    </location>
</feature>
<keyword evidence="3" id="KW-1185">Reference proteome</keyword>
<organism evidence="2 3">
    <name type="scientific">Borrelia turcica IST7</name>
    <dbReference type="NCBI Taxonomy" id="1104446"/>
    <lineage>
        <taxon>Bacteria</taxon>
        <taxon>Pseudomonadati</taxon>
        <taxon>Spirochaetota</taxon>
        <taxon>Spirochaetia</taxon>
        <taxon>Spirochaetales</taxon>
        <taxon>Borreliaceae</taxon>
        <taxon>Borrelia</taxon>
    </lineage>
</organism>
<dbReference type="EMBL" id="CP028884">
    <property type="protein sequence ID" value="AYE36406.1"/>
    <property type="molecule type" value="Genomic_DNA"/>
</dbReference>
<evidence type="ECO:0000313" key="3">
    <source>
        <dbReference type="Proteomes" id="UP000275571"/>
    </source>
</evidence>
<dbReference type="KEGG" id="btur:DB313_02840"/>
<evidence type="ECO:0008006" key="4">
    <source>
        <dbReference type="Google" id="ProtNLM"/>
    </source>
</evidence>
<reference evidence="2 3" key="1">
    <citation type="journal article" date="2018" name="Infect. Genet. Evol.">
        <title>Genome-wide analysis of Borrelia turcica and 'Candidatus Borrelia tachyglossi' shows relapsing fever-like genomes with unique genomic links to Lyme disease Borrelia.</title>
        <authorList>
            <person name="Gofton A.W."/>
            <person name="Margos G."/>
            <person name="Fingerle V."/>
            <person name="Hepner S."/>
            <person name="Loh S.M."/>
            <person name="Ryan U."/>
            <person name="Irwin P."/>
            <person name="Oskam C.L."/>
        </authorList>
    </citation>
    <scope>NUCLEOTIDE SEQUENCE [LARGE SCALE GENOMIC DNA]</scope>
    <source>
        <strain evidence="2 3">IST7</strain>
    </source>
</reference>
<accession>A0A386PL48</accession>
<sequence>MRVKILFISLLMFISVNAFSATTFELNLGIGVDIPVSIISNFYNTAVDLGDKLKNDIGSVEREQIVQDFSDMVNVAKTGLNYGGHAQMGARFDDLFSLGFELGFDLSVFQAINRSGQLNDSVSFIGSLEPRFYTRLDFFIGAVALFTGPRLNMATGVKNSILDEFGVFSWDLGGRVVFSFLMLEAFYSWNIKNNVFSDLKVGLGFEFGVI</sequence>
<evidence type="ECO:0000256" key="1">
    <source>
        <dbReference type="SAM" id="SignalP"/>
    </source>
</evidence>
<keyword evidence="1" id="KW-0732">Signal</keyword>
<dbReference type="OrthoDB" id="350913at2"/>
<dbReference type="AlphaFoldDB" id="A0A386PL48"/>
<gene>
    <name evidence="2" type="ORF">DB313_02840</name>
</gene>
<feature type="chain" id="PRO_5017290310" description="Outer membrane protein beta-barrel domain-containing protein" evidence="1">
    <location>
        <begin position="21"/>
        <end position="210"/>
    </location>
</feature>